<accession>A0A816RHI8</accession>
<protein>
    <submittedName>
        <fullName evidence="2">(rape) hypothetical protein</fullName>
    </submittedName>
</protein>
<proteinExistence type="predicted"/>
<dbReference type="AlphaFoldDB" id="A0A816RHI8"/>
<keyword evidence="1" id="KW-0812">Transmembrane</keyword>
<keyword evidence="1" id="KW-1133">Transmembrane helix</keyword>
<dbReference type="Proteomes" id="UP001295469">
    <property type="component" value="Chromosome C01"/>
</dbReference>
<name>A0A816RHI8_BRANA</name>
<gene>
    <name evidence="2" type="ORF">DARMORV10_C01P22350.1</name>
</gene>
<feature type="transmembrane region" description="Helical" evidence="1">
    <location>
        <begin position="19"/>
        <end position="37"/>
    </location>
</feature>
<evidence type="ECO:0000256" key="1">
    <source>
        <dbReference type="SAM" id="Phobius"/>
    </source>
</evidence>
<keyword evidence="1" id="KW-0472">Membrane</keyword>
<evidence type="ECO:0000313" key="2">
    <source>
        <dbReference type="EMBL" id="CAF2071977.1"/>
    </source>
</evidence>
<organism evidence="2">
    <name type="scientific">Brassica napus</name>
    <name type="common">Rape</name>
    <dbReference type="NCBI Taxonomy" id="3708"/>
    <lineage>
        <taxon>Eukaryota</taxon>
        <taxon>Viridiplantae</taxon>
        <taxon>Streptophyta</taxon>
        <taxon>Embryophyta</taxon>
        <taxon>Tracheophyta</taxon>
        <taxon>Spermatophyta</taxon>
        <taxon>Magnoliopsida</taxon>
        <taxon>eudicotyledons</taxon>
        <taxon>Gunneridae</taxon>
        <taxon>Pentapetalae</taxon>
        <taxon>rosids</taxon>
        <taxon>malvids</taxon>
        <taxon>Brassicales</taxon>
        <taxon>Brassicaceae</taxon>
        <taxon>Brassiceae</taxon>
        <taxon>Brassica</taxon>
    </lineage>
</organism>
<sequence>MEHWESVCADFLCHENKGIAGTLVLLSSCVTLFMLLLSSCVTSFDYQSIFGSCCCTLVMYVFLCQVIYVCQIQYFSLYI</sequence>
<dbReference type="EMBL" id="HG994365">
    <property type="protein sequence ID" value="CAF2071977.1"/>
    <property type="molecule type" value="Genomic_DNA"/>
</dbReference>
<reference evidence="2" key="1">
    <citation type="submission" date="2021-01" db="EMBL/GenBank/DDBJ databases">
        <authorList>
            <consortium name="Genoscope - CEA"/>
            <person name="William W."/>
        </authorList>
    </citation>
    <scope>NUCLEOTIDE SEQUENCE</scope>
</reference>
<feature type="transmembrane region" description="Helical" evidence="1">
    <location>
        <begin position="49"/>
        <end position="74"/>
    </location>
</feature>